<dbReference type="EMBL" id="CM004468">
    <property type="protein sequence ID" value="OCT95484.1"/>
    <property type="molecule type" value="Genomic_DNA"/>
</dbReference>
<feature type="compositionally biased region" description="Basic and acidic residues" evidence="1">
    <location>
        <begin position="265"/>
        <end position="274"/>
    </location>
</feature>
<feature type="compositionally biased region" description="Polar residues" evidence="1">
    <location>
        <begin position="239"/>
        <end position="251"/>
    </location>
</feature>
<sequence>MGRTKKGKKSPEPQDKPQKSHLIRFFQKRSASCSNVRLDTQAETPSWSAHQMADQVSQAAGSSGEEENCETGTRKAAPTSTQACPPSSAVTEPEPTASPCWESGDDWQLSPLHHTTGAIPVDDAGTSAQDKDDQPYSPVAPYIPEDSGIIHFESLQLKFFQDLSRNTLRQRRALKPILDLLKERSIKYRWGFPFALIVIKQGKSILIKSHKDIPYFLKALSLPPVAIENWDSLIWDSPQPRTGRNTASTSSRHSKDTDLTGGHDSPPKRRVLET</sequence>
<reference evidence="3" key="1">
    <citation type="journal article" date="2016" name="Nature">
        <title>Genome evolution in the allotetraploid frog Xenopus laevis.</title>
        <authorList>
            <person name="Session A.M."/>
            <person name="Uno Y."/>
            <person name="Kwon T."/>
            <person name="Chapman J.A."/>
            <person name="Toyoda A."/>
            <person name="Takahashi S."/>
            <person name="Fukui A."/>
            <person name="Hikosaka A."/>
            <person name="Suzuki A."/>
            <person name="Kondo M."/>
            <person name="van Heeringen S.J."/>
            <person name="Quigley I."/>
            <person name="Heinz S."/>
            <person name="Ogino H."/>
            <person name="Ochi H."/>
            <person name="Hellsten U."/>
            <person name="Lyons J.B."/>
            <person name="Simakov O."/>
            <person name="Putnam N."/>
            <person name="Stites J."/>
            <person name="Kuroki Y."/>
            <person name="Tanaka T."/>
            <person name="Michiue T."/>
            <person name="Watanabe M."/>
            <person name="Bogdanovic O."/>
            <person name="Lister R."/>
            <person name="Georgiou G."/>
            <person name="Paranjpe S.S."/>
            <person name="van Kruijsbergen I."/>
            <person name="Shu S."/>
            <person name="Carlson J."/>
            <person name="Kinoshita T."/>
            <person name="Ohta Y."/>
            <person name="Mawaribuchi S."/>
            <person name="Jenkins J."/>
            <person name="Grimwood J."/>
            <person name="Schmutz J."/>
            <person name="Mitros T."/>
            <person name="Mozaffari S.V."/>
            <person name="Suzuki Y."/>
            <person name="Haramoto Y."/>
            <person name="Yamamoto T.S."/>
            <person name="Takagi C."/>
            <person name="Heald R."/>
            <person name="Miller K."/>
            <person name="Haudenschild C."/>
            <person name="Kitzman J."/>
            <person name="Nakayama T."/>
            <person name="Izutsu Y."/>
            <person name="Robert J."/>
            <person name="Fortriede J."/>
            <person name="Burns K."/>
            <person name="Lotay V."/>
            <person name="Karimi K."/>
            <person name="Yasuoka Y."/>
            <person name="Dichmann D.S."/>
            <person name="Flajnik M.F."/>
            <person name="Houston D.W."/>
            <person name="Shendure J."/>
            <person name="DuPasquier L."/>
            <person name="Vize P.D."/>
            <person name="Zorn A.M."/>
            <person name="Ito M."/>
            <person name="Marcotte E.M."/>
            <person name="Wallingford J.B."/>
            <person name="Ito Y."/>
            <person name="Asashima M."/>
            <person name="Ueno N."/>
            <person name="Matsuda Y."/>
            <person name="Veenstra G.J."/>
            <person name="Fujiyama A."/>
            <person name="Harland R.M."/>
            <person name="Taira M."/>
            <person name="Rokhsar D.S."/>
        </authorList>
    </citation>
    <scope>NUCLEOTIDE SEQUENCE [LARGE SCALE GENOMIC DNA]</scope>
    <source>
        <strain evidence="3">J</strain>
    </source>
</reference>
<feature type="region of interest" description="Disordered" evidence="1">
    <location>
        <begin position="1"/>
        <end position="21"/>
    </location>
</feature>
<protein>
    <submittedName>
        <fullName evidence="2">Uncharacterized protein</fullName>
    </submittedName>
</protein>
<feature type="region of interest" description="Disordered" evidence="1">
    <location>
        <begin position="39"/>
        <end position="134"/>
    </location>
</feature>
<proteinExistence type="predicted"/>
<name>A0A974DP30_XENLA</name>
<accession>A0A974DP30</accession>
<dbReference type="AlphaFoldDB" id="A0A974DP30"/>
<evidence type="ECO:0000313" key="3">
    <source>
        <dbReference type="Proteomes" id="UP000694892"/>
    </source>
</evidence>
<feature type="compositionally biased region" description="Polar residues" evidence="1">
    <location>
        <begin position="78"/>
        <end position="90"/>
    </location>
</feature>
<dbReference type="InterPro" id="IPR042566">
    <property type="entry name" value="L1_C"/>
</dbReference>
<evidence type="ECO:0000256" key="1">
    <source>
        <dbReference type="SAM" id="MobiDB-lite"/>
    </source>
</evidence>
<feature type="compositionally biased region" description="Polar residues" evidence="1">
    <location>
        <begin position="39"/>
        <end position="61"/>
    </location>
</feature>
<feature type="compositionally biased region" description="Basic and acidic residues" evidence="1">
    <location>
        <begin position="9"/>
        <end position="18"/>
    </location>
</feature>
<dbReference type="Gene3D" id="3.30.250.20">
    <property type="entry name" value="L1 transposable element, C-terminal domain"/>
    <property type="match status" value="1"/>
</dbReference>
<dbReference type="Proteomes" id="UP000694892">
    <property type="component" value="Chromosome 2L"/>
</dbReference>
<gene>
    <name evidence="2" type="ORF">XELAEV_18013169mg</name>
</gene>
<organism evidence="2 3">
    <name type="scientific">Xenopus laevis</name>
    <name type="common">African clawed frog</name>
    <dbReference type="NCBI Taxonomy" id="8355"/>
    <lineage>
        <taxon>Eukaryota</taxon>
        <taxon>Metazoa</taxon>
        <taxon>Chordata</taxon>
        <taxon>Craniata</taxon>
        <taxon>Vertebrata</taxon>
        <taxon>Euteleostomi</taxon>
        <taxon>Amphibia</taxon>
        <taxon>Batrachia</taxon>
        <taxon>Anura</taxon>
        <taxon>Pipoidea</taxon>
        <taxon>Pipidae</taxon>
        <taxon>Xenopodinae</taxon>
        <taxon>Xenopus</taxon>
        <taxon>Xenopus</taxon>
    </lineage>
</organism>
<evidence type="ECO:0000313" key="2">
    <source>
        <dbReference type="EMBL" id="OCT95484.1"/>
    </source>
</evidence>
<feature type="region of interest" description="Disordered" evidence="1">
    <location>
        <begin position="238"/>
        <end position="274"/>
    </location>
</feature>